<name>A0A0E3V6D6_9BACT</name>
<dbReference type="KEGG" id="srd:SD10_08505"/>
<dbReference type="EMBL" id="CP010429">
    <property type="protein sequence ID" value="AKD54937.1"/>
    <property type="molecule type" value="Genomic_DNA"/>
</dbReference>
<accession>A0A0E3V6D6</accession>
<gene>
    <name evidence="1" type="ORF">SD10_08505</name>
</gene>
<dbReference type="OrthoDB" id="1343312at2"/>
<evidence type="ECO:0000313" key="2">
    <source>
        <dbReference type="Proteomes" id="UP000033054"/>
    </source>
</evidence>
<reference evidence="1 2" key="1">
    <citation type="journal article" date="2014" name="Curr. Microbiol.">
        <title>Spirosoma radiotolerans sp. nov., a gamma-radiation-resistant bacterium isolated from gamma ray-irradiated soil.</title>
        <authorList>
            <person name="Lee J.J."/>
            <person name="Srinivasan S."/>
            <person name="Lim S."/>
            <person name="Joe M."/>
            <person name="Im S."/>
            <person name="Bae S.I."/>
            <person name="Park K.R."/>
            <person name="Han J.H."/>
            <person name="Park S.H."/>
            <person name="Joo B.M."/>
            <person name="Park S.J."/>
            <person name="Kim M.K."/>
        </authorList>
    </citation>
    <scope>NUCLEOTIDE SEQUENCE [LARGE SCALE GENOMIC DNA]</scope>
    <source>
        <strain evidence="1 2">DG5A</strain>
    </source>
</reference>
<proteinExistence type="predicted"/>
<dbReference type="Proteomes" id="UP000033054">
    <property type="component" value="Chromosome"/>
</dbReference>
<dbReference type="HOGENOM" id="CLU_141543_0_0_10"/>
<sequence length="148" mass="16784">MKIEKYALKAESSLTVFEFVSEGPNGLIRKLILFQETNQPDVYNLAFGDKNAGTGEIDDFAISNNGDTDKVLATVVAALYAFFDKHPAAFVYATGSTKARTRLYRMGITRFYEEMMQDFELYGQIGDEFYVFEVGKEYTGFLAQRKFV</sequence>
<dbReference type="AlphaFoldDB" id="A0A0E3V6D6"/>
<dbReference type="Pfam" id="PF22028">
    <property type="entry name" value="DUF6934"/>
    <property type="match status" value="1"/>
</dbReference>
<keyword evidence="2" id="KW-1185">Reference proteome</keyword>
<protein>
    <submittedName>
        <fullName evidence="1">Uncharacterized protein</fullName>
    </submittedName>
</protein>
<dbReference type="PATRIC" id="fig|1379870.5.peg.1855"/>
<organism evidence="1 2">
    <name type="scientific">Spirosoma radiotolerans</name>
    <dbReference type="NCBI Taxonomy" id="1379870"/>
    <lineage>
        <taxon>Bacteria</taxon>
        <taxon>Pseudomonadati</taxon>
        <taxon>Bacteroidota</taxon>
        <taxon>Cytophagia</taxon>
        <taxon>Cytophagales</taxon>
        <taxon>Cytophagaceae</taxon>
        <taxon>Spirosoma</taxon>
    </lineage>
</organism>
<evidence type="ECO:0000313" key="1">
    <source>
        <dbReference type="EMBL" id="AKD54937.1"/>
    </source>
</evidence>
<dbReference type="InterPro" id="IPR053865">
    <property type="entry name" value="DUF6934"/>
</dbReference>
<dbReference type="RefSeq" id="WP_046573417.1">
    <property type="nucleotide sequence ID" value="NZ_CP010429.1"/>
</dbReference>